<dbReference type="eggNOG" id="COG0748">
    <property type="taxonomic scope" value="Bacteria"/>
</dbReference>
<accession>Q3SKY0</accession>
<feature type="domain" description="Pyridoxamine 5'-phosphate oxidase N-terminal" evidence="1">
    <location>
        <begin position="43"/>
        <end position="173"/>
    </location>
</feature>
<dbReference type="PANTHER" id="PTHR13343:SF17">
    <property type="entry name" value="CELLULAR REPRESSOR OF E1A-STIMULATED GENES, ISOFORM A"/>
    <property type="match status" value="1"/>
</dbReference>
<dbReference type="InterPro" id="IPR012349">
    <property type="entry name" value="Split_barrel_FMN-bd"/>
</dbReference>
<evidence type="ECO:0000259" key="1">
    <source>
        <dbReference type="Pfam" id="PF01243"/>
    </source>
</evidence>
<dbReference type="SUPFAM" id="SSF50475">
    <property type="entry name" value="FMN-binding split barrel"/>
    <property type="match status" value="1"/>
</dbReference>
<gene>
    <name evidence="2" type="ordered locus">Tbd_0688</name>
</gene>
<dbReference type="PANTHER" id="PTHR13343">
    <property type="entry name" value="CREG1 PROTEIN"/>
    <property type="match status" value="1"/>
</dbReference>
<protein>
    <recommendedName>
        <fullName evidence="1">Pyridoxamine 5'-phosphate oxidase N-terminal domain-containing protein</fullName>
    </recommendedName>
</protein>
<dbReference type="GO" id="GO:0005737">
    <property type="term" value="C:cytoplasm"/>
    <property type="evidence" value="ECO:0007669"/>
    <property type="project" value="UniProtKB-ARBA"/>
</dbReference>
<dbReference type="Proteomes" id="UP000008291">
    <property type="component" value="Chromosome"/>
</dbReference>
<reference evidence="2 3" key="1">
    <citation type="journal article" date="2006" name="J. Bacteriol.">
        <title>The genome sequence of the obligately chemolithoautotrophic, facultatively anaerobic bacterium Thiobacillus denitrificans.</title>
        <authorList>
            <person name="Beller H.R."/>
            <person name="Chain P.S."/>
            <person name="Letain T.E."/>
            <person name="Chakicherla A."/>
            <person name="Larimer F.W."/>
            <person name="Richardson P.M."/>
            <person name="Coleman M.A."/>
            <person name="Wood A.P."/>
            <person name="Kelly D.P."/>
        </authorList>
    </citation>
    <scope>NUCLEOTIDE SEQUENCE [LARGE SCALE GENOMIC DNA]</scope>
    <source>
        <strain evidence="2 3">ATCC 25259</strain>
    </source>
</reference>
<evidence type="ECO:0000313" key="3">
    <source>
        <dbReference type="Proteomes" id="UP000008291"/>
    </source>
</evidence>
<dbReference type="Gene3D" id="2.30.110.10">
    <property type="entry name" value="Electron Transport, Fmn-binding Protein, Chain A"/>
    <property type="match status" value="1"/>
</dbReference>
<dbReference type="EMBL" id="CP000116">
    <property type="protein sequence ID" value="AAZ96641.1"/>
    <property type="molecule type" value="Genomic_DNA"/>
</dbReference>
<dbReference type="AlphaFoldDB" id="Q3SKY0"/>
<evidence type="ECO:0000313" key="2">
    <source>
        <dbReference type="EMBL" id="AAZ96641.1"/>
    </source>
</evidence>
<sequence length="194" mass="20534">MKPEQSPPMRALFGPDAETLSALASASRSNAHEYAPMNPASAQTLRQLLRTQEVAALGTLHEGRPYVSMVPFATLSGGTGFVVHVSQLAAHTKDMLRSPPVSLLVVAPPAPDVLPQALARVTIQGRASQYENGTDAHTEAKATYLTRFPESADLFGFADFSLFAIVPESVRFVGGFAQATTISAQKLAEVLSAA</sequence>
<organism evidence="2 3">
    <name type="scientific">Thiobacillus denitrificans (strain ATCC 25259 / T1)</name>
    <dbReference type="NCBI Taxonomy" id="292415"/>
    <lineage>
        <taxon>Bacteria</taxon>
        <taxon>Pseudomonadati</taxon>
        <taxon>Pseudomonadota</taxon>
        <taxon>Betaproteobacteria</taxon>
        <taxon>Nitrosomonadales</taxon>
        <taxon>Thiobacillaceae</taxon>
        <taxon>Thiobacillus</taxon>
    </lineage>
</organism>
<dbReference type="KEGG" id="tbd:Tbd_0688"/>
<dbReference type="HOGENOM" id="CLU_093808_2_0_4"/>
<keyword evidence="3" id="KW-1185">Reference proteome</keyword>
<name>Q3SKY0_THIDA</name>
<dbReference type="STRING" id="292415.Tbd_0688"/>
<proteinExistence type="predicted"/>
<dbReference type="Pfam" id="PF01243">
    <property type="entry name" value="PNPOx_N"/>
    <property type="match status" value="1"/>
</dbReference>
<dbReference type="InterPro" id="IPR011576">
    <property type="entry name" value="Pyridox_Oxase_N"/>
</dbReference>